<dbReference type="GO" id="GO:0005643">
    <property type="term" value="C:nuclear pore"/>
    <property type="evidence" value="ECO:0007669"/>
    <property type="project" value="UniProtKB-SubCell"/>
</dbReference>
<evidence type="ECO:0000256" key="4">
    <source>
        <dbReference type="RuleBase" id="RU364035"/>
    </source>
</evidence>
<comment type="subcellular location">
    <subcellularLocation>
        <location evidence="1">Nucleus envelope</location>
    </subcellularLocation>
    <subcellularLocation>
        <location evidence="4">Nucleus</location>
        <location evidence="4">Nuclear pore complex</location>
    </subcellularLocation>
</comment>
<protein>
    <recommendedName>
        <fullName evidence="4">Nuclear pore protein</fullName>
    </recommendedName>
</protein>
<name>A0A1J4K4U8_9EUKA</name>
<dbReference type="VEuPathDB" id="TrichDB:TRFO_06172"/>
<evidence type="ECO:0000313" key="5">
    <source>
        <dbReference type="EMBL" id="OHT04740.1"/>
    </source>
</evidence>
<organism evidence="5 6">
    <name type="scientific">Tritrichomonas foetus</name>
    <dbReference type="NCBI Taxonomy" id="1144522"/>
    <lineage>
        <taxon>Eukaryota</taxon>
        <taxon>Metamonada</taxon>
        <taxon>Parabasalia</taxon>
        <taxon>Tritrichomonadida</taxon>
        <taxon>Tritrichomonadidae</taxon>
        <taxon>Tritrichomonas</taxon>
    </lineage>
</organism>
<dbReference type="OrthoDB" id="1918363at2759"/>
<dbReference type="RefSeq" id="XP_068357876.1">
    <property type="nucleotide sequence ID" value="XM_068492929.1"/>
</dbReference>
<evidence type="ECO:0000256" key="2">
    <source>
        <dbReference type="ARBA" id="ARBA00010186"/>
    </source>
</evidence>
<evidence type="ECO:0000256" key="3">
    <source>
        <dbReference type="ARBA" id="ARBA00023242"/>
    </source>
</evidence>
<evidence type="ECO:0000256" key="1">
    <source>
        <dbReference type="ARBA" id="ARBA00004259"/>
    </source>
</evidence>
<keyword evidence="4" id="KW-0653">Protein transport</keyword>
<dbReference type="GO" id="GO:0016973">
    <property type="term" value="P:poly(A)+ mRNA export from nucleus"/>
    <property type="evidence" value="ECO:0007669"/>
    <property type="project" value="TreeGrafter"/>
</dbReference>
<keyword evidence="4" id="KW-0813">Transport</keyword>
<accession>A0A1J4K4U8</accession>
<keyword evidence="6" id="KW-1185">Reference proteome</keyword>
<dbReference type="AlphaFoldDB" id="A0A1J4K4U8"/>
<keyword evidence="4" id="KW-0472">Membrane</keyword>
<keyword evidence="4" id="KW-0906">Nuclear pore complex</keyword>
<keyword evidence="4" id="KW-0509">mRNA transport</keyword>
<dbReference type="GO" id="GO:0006606">
    <property type="term" value="P:protein import into nucleus"/>
    <property type="evidence" value="ECO:0007669"/>
    <property type="project" value="TreeGrafter"/>
</dbReference>
<gene>
    <name evidence="5" type="ORF">TRFO_06172</name>
</gene>
<dbReference type="PANTHER" id="PTHR11225">
    <property type="entry name" value="NUCLEAR PORE COMPLEX PROTEIN NUP93 NUCLEOPORIN NUP93 DEAD EYE PROTEIN"/>
    <property type="match status" value="1"/>
</dbReference>
<dbReference type="EMBL" id="MLAK01000782">
    <property type="protein sequence ID" value="OHT04740.1"/>
    <property type="molecule type" value="Genomic_DNA"/>
</dbReference>
<keyword evidence="3 4" id="KW-0539">Nucleus</keyword>
<dbReference type="InterPro" id="IPR007231">
    <property type="entry name" value="Nucleoporin_int_Nup93/Nic96"/>
</dbReference>
<dbReference type="Proteomes" id="UP000179807">
    <property type="component" value="Unassembled WGS sequence"/>
</dbReference>
<dbReference type="GeneID" id="94827633"/>
<sequence length="704" mass="80772">MDVKPEALLDNIYARSKRLEKILPFRIQLPISTVHHQSRKVLNTSRGADDTRIGYYLLAQQNISLDRNPEILNQITNLKLIQENYIPFQKRANFYFENVIVSSISNSQESTEKLNSDFLLKAYQRKKAIQAKSRDLSKSKFPTAVPIYNLDPSLLKMYPESVKMELTKISKFYCELLPKFDEDIARNISEAILTTNEKLYNYELQNYLADTFNLIYLIKCRHSFVDASIQFLESQKKRLIRDEVNSNLRYAGRGGSIGIIHTIKGYLNHKHNKYVNSPWATVYFAIRCGEAKAAAEFATTVNFDADVVAAIQQYANNIPLMGKIRETLVTYLNSEFSSSKYDKYKVLTLSILTKYSNIPKDGKSKIQDWIWQKLQFTNDSSSLATELKDVDEPLLRGQILIMSGLFEDAAKWFLGRMDDVKDNLHIVLAMHVSGLIKSDLLLEPLINHSIEVFKANPKAAIQYLALINDSHKLDAIASLVIKAERGYIMFDNINGQTAPIAEVLIPEEQTSVLRLAGKKARHLNLYDLCIRLYKLAGDYESILEIDCIKLKQFIEGYGQSDILNNIIGEHFASIQERATTLSSRSIEIMRMLIKIACACEYSRRNMYHQAAQEFEETGLFPTTPILVSSKYDSYRSLPEIVRQIVPVIIVPTLEAYYQMFILSKSSQEREILKQKSEAIKDFSSYLDIYNETQAQILDLYRQIQ</sequence>
<dbReference type="PANTHER" id="PTHR11225:SF4">
    <property type="entry name" value="NUCLEAR PORE COMPLEX PROTEIN NUP93"/>
    <property type="match status" value="1"/>
</dbReference>
<keyword evidence="4" id="KW-0811">Translocation</keyword>
<comment type="caution">
    <text evidence="5">The sequence shown here is derived from an EMBL/GenBank/DDBJ whole genome shotgun (WGS) entry which is preliminary data.</text>
</comment>
<dbReference type="Pfam" id="PF04097">
    <property type="entry name" value="Nic96"/>
    <property type="match status" value="1"/>
</dbReference>
<comment type="similarity">
    <text evidence="2 4">Belongs to the nucleoporin interacting component (NIC) family.</text>
</comment>
<dbReference type="GO" id="GO:0017056">
    <property type="term" value="F:structural constituent of nuclear pore"/>
    <property type="evidence" value="ECO:0007669"/>
    <property type="project" value="InterPro"/>
</dbReference>
<proteinExistence type="inferred from homology"/>
<reference evidence="5" key="1">
    <citation type="submission" date="2016-10" db="EMBL/GenBank/DDBJ databases">
        <authorList>
            <person name="Benchimol M."/>
            <person name="Almeida L.G."/>
            <person name="Vasconcelos A.T."/>
            <person name="Perreira-Neves A."/>
            <person name="Rosa I.A."/>
            <person name="Tasca T."/>
            <person name="Bogo M.R."/>
            <person name="de Souza W."/>
        </authorList>
    </citation>
    <scope>NUCLEOTIDE SEQUENCE [LARGE SCALE GENOMIC DNA]</scope>
    <source>
        <strain evidence="5">K</strain>
    </source>
</reference>
<evidence type="ECO:0000313" key="6">
    <source>
        <dbReference type="Proteomes" id="UP000179807"/>
    </source>
</evidence>